<dbReference type="AlphaFoldDB" id="A0A1Y3BTM3"/>
<feature type="domain" description="Nitroreductase" evidence="3">
    <location>
        <begin position="14"/>
        <end position="57"/>
    </location>
</feature>
<keyword evidence="5" id="KW-1185">Reference proteome</keyword>
<dbReference type="OrthoDB" id="6495617at2759"/>
<dbReference type="SUPFAM" id="SSF55469">
    <property type="entry name" value="FMN-dependent nitroreductase-like"/>
    <property type="match status" value="1"/>
</dbReference>
<dbReference type="EMBL" id="MUJZ01008059">
    <property type="protein sequence ID" value="OTF82525.1"/>
    <property type="molecule type" value="Genomic_DNA"/>
</dbReference>
<dbReference type="InterPro" id="IPR029479">
    <property type="entry name" value="Nitroreductase"/>
</dbReference>
<evidence type="ECO:0000256" key="1">
    <source>
        <dbReference type="ARBA" id="ARBA00007118"/>
    </source>
</evidence>
<accession>A0A1Y3BTM3</accession>
<dbReference type="Pfam" id="PF00881">
    <property type="entry name" value="Nitroreductase"/>
    <property type="match status" value="2"/>
</dbReference>
<comment type="similarity">
    <text evidence="1">Belongs to the nitroreductase family.</text>
</comment>
<dbReference type="Proteomes" id="UP000194236">
    <property type="component" value="Unassembled WGS sequence"/>
</dbReference>
<dbReference type="CDD" id="cd02138">
    <property type="entry name" value="TdsD-like"/>
    <property type="match status" value="1"/>
</dbReference>
<reference evidence="4 5" key="1">
    <citation type="submission" date="2017-03" db="EMBL/GenBank/DDBJ databases">
        <title>Genome Survey of Euroglyphus maynei.</title>
        <authorList>
            <person name="Arlian L.G."/>
            <person name="Morgan M.S."/>
            <person name="Rider S.D."/>
        </authorList>
    </citation>
    <scope>NUCLEOTIDE SEQUENCE [LARGE SCALE GENOMIC DNA]</scope>
    <source>
        <strain evidence="4">Arlian Lab</strain>
        <tissue evidence="4">Whole body</tissue>
    </source>
</reference>
<dbReference type="Gene3D" id="3.40.109.10">
    <property type="entry name" value="NADH Oxidase"/>
    <property type="match status" value="1"/>
</dbReference>
<feature type="domain" description="Nitroreductase" evidence="3">
    <location>
        <begin position="73"/>
        <end position="160"/>
    </location>
</feature>
<dbReference type="InterPro" id="IPR000415">
    <property type="entry name" value="Nitroreductase-like"/>
</dbReference>
<gene>
    <name evidence="4" type="ORF">BLA29_003486</name>
</gene>
<sequence length="192" mass="22048">MKGRQVQYPIHPMILARRSLREMNGLPISKSLLMSLFEASRWAPSYYNVQSWRYVYAMRDGPYWDKFLDTLVPANQKWARHAAALIVVLSNKYQIHKGEKKFVETHTFDTGASWMLMALEGTARGLVVHPMSGYDKEKAAKAIGLTDNDDYQIEAMIAVGNRVRLISNEKTTDRNPIDKFVSEGVFKEKVYN</sequence>
<protein>
    <submittedName>
        <fullName evidence="4">Nitroreductase-like protein</fullName>
    </submittedName>
</protein>
<comment type="caution">
    <text evidence="4">The sequence shown here is derived from an EMBL/GenBank/DDBJ whole genome shotgun (WGS) entry which is preliminary data.</text>
</comment>
<evidence type="ECO:0000313" key="5">
    <source>
        <dbReference type="Proteomes" id="UP000194236"/>
    </source>
</evidence>
<name>A0A1Y3BTM3_EURMA</name>
<proteinExistence type="inferred from homology"/>
<keyword evidence="2" id="KW-0560">Oxidoreductase</keyword>
<dbReference type="PANTHER" id="PTHR43673">
    <property type="entry name" value="NAD(P)H NITROREDUCTASE YDGI-RELATED"/>
    <property type="match status" value="1"/>
</dbReference>
<evidence type="ECO:0000256" key="2">
    <source>
        <dbReference type="ARBA" id="ARBA00023002"/>
    </source>
</evidence>
<organism evidence="4 5">
    <name type="scientific">Euroglyphus maynei</name>
    <name type="common">Mayne's house dust mite</name>
    <dbReference type="NCBI Taxonomy" id="6958"/>
    <lineage>
        <taxon>Eukaryota</taxon>
        <taxon>Metazoa</taxon>
        <taxon>Ecdysozoa</taxon>
        <taxon>Arthropoda</taxon>
        <taxon>Chelicerata</taxon>
        <taxon>Arachnida</taxon>
        <taxon>Acari</taxon>
        <taxon>Acariformes</taxon>
        <taxon>Sarcoptiformes</taxon>
        <taxon>Astigmata</taxon>
        <taxon>Psoroptidia</taxon>
        <taxon>Analgoidea</taxon>
        <taxon>Pyroglyphidae</taxon>
        <taxon>Pyroglyphinae</taxon>
        <taxon>Euroglyphus</taxon>
    </lineage>
</organism>
<evidence type="ECO:0000259" key="3">
    <source>
        <dbReference type="Pfam" id="PF00881"/>
    </source>
</evidence>
<evidence type="ECO:0000313" key="4">
    <source>
        <dbReference type="EMBL" id="OTF82525.1"/>
    </source>
</evidence>
<dbReference type="PANTHER" id="PTHR43673:SF10">
    <property type="entry name" value="NADH DEHYDROGENASE_NAD(P)H NITROREDUCTASE XCC3605-RELATED"/>
    <property type="match status" value="1"/>
</dbReference>
<dbReference type="GO" id="GO:0140616">
    <property type="term" value="F:iodotyrosine deiodinase activity"/>
    <property type="evidence" value="ECO:0007669"/>
    <property type="project" value="UniProtKB-ARBA"/>
</dbReference>